<dbReference type="EMBL" id="BK015284">
    <property type="protein sequence ID" value="DAD99403.1"/>
    <property type="molecule type" value="Genomic_DNA"/>
</dbReference>
<accession>A0A8S5NZM6</accession>
<reference evidence="2" key="1">
    <citation type="journal article" date="2021" name="Proc. Natl. Acad. Sci. U.S.A.">
        <title>A Catalog of Tens of Thousands of Viruses from Human Metagenomes Reveals Hidden Associations with Chronic Diseases.</title>
        <authorList>
            <person name="Tisza M.J."/>
            <person name="Buck C.B."/>
        </authorList>
    </citation>
    <scope>NUCLEOTIDE SEQUENCE</scope>
    <source>
        <strain evidence="2">CtX0F7</strain>
    </source>
</reference>
<sequence length="367" mass="40574">MKFFNTFSSKNTRFSNLLINFLNLGLSKRFTKPTQLVLRIGESLKIRFLGTFGLRLSLDILNLGILQTLHAITKSIDGKTIGVSLGGVSKVLLLARPKFSNTSITLIGILDSFNLGPFRFNLLNLRGEFLRKSVRFSSRTNELKEAIGVLNTFSLRDSLQTLGVSILSLCLNIFSLNTLHCGLTKRRGTCHNVRHRVILIRTLGRNRTTFGLRNITLGGTHRLNNRAFNKGIHAGGLHSGTLGSRRFETIPSPLGIIFRTLILGLGVFTSLCDLKIIHLFLPLTILTIKRTGRYGRTRRSGTTKGGTNPCENCTNTCHNYMGSASFNFCFFFAAMRREIVAASSSDFSKRSRPNSDDGSTSTTSSSS</sequence>
<evidence type="ECO:0000313" key="2">
    <source>
        <dbReference type="EMBL" id="DAD99403.1"/>
    </source>
</evidence>
<feature type="region of interest" description="Disordered" evidence="1">
    <location>
        <begin position="343"/>
        <end position="367"/>
    </location>
</feature>
<organism evidence="2">
    <name type="scientific">Microviridae sp. ctX0F7</name>
    <dbReference type="NCBI Taxonomy" id="2824999"/>
    <lineage>
        <taxon>Viruses</taxon>
        <taxon>Monodnaviria</taxon>
        <taxon>Sangervirae</taxon>
        <taxon>Phixviricota</taxon>
        <taxon>Malgrandaviricetes</taxon>
        <taxon>Petitvirales</taxon>
        <taxon>Microviridae</taxon>
    </lineage>
</organism>
<evidence type="ECO:0000256" key="1">
    <source>
        <dbReference type="SAM" id="MobiDB-lite"/>
    </source>
</evidence>
<proteinExistence type="predicted"/>
<protein>
    <submittedName>
        <fullName evidence="2">Uncharacterized protein</fullName>
    </submittedName>
</protein>
<name>A0A8S5NZM6_9VIRU</name>